<keyword evidence="3" id="KW-0479">Metal-binding</keyword>
<dbReference type="InterPro" id="IPR012337">
    <property type="entry name" value="RNaseH-like_sf"/>
</dbReference>
<dbReference type="Gene3D" id="3.30.160.60">
    <property type="entry name" value="Classic Zinc Finger"/>
    <property type="match status" value="1"/>
</dbReference>
<keyword evidence="3" id="KW-0862">Zinc</keyword>
<evidence type="ECO:0000313" key="6">
    <source>
        <dbReference type="Proteomes" id="UP001417504"/>
    </source>
</evidence>
<dbReference type="GO" id="GO:0008270">
    <property type="term" value="F:zinc ion binding"/>
    <property type="evidence" value="ECO:0007669"/>
    <property type="project" value="UniProtKB-KW"/>
</dbReference>
<evidence type="ECO:0000256" key="2">
    <source>
        <dbReference type="ARBA" id="ARBA00022801"/>
    </source>
</evidence>
<evidence type="ECO:0000256" key="1">
    <source>
        <dbReference type="ARBA" id="ARBA00022722"/>
    </source>
</evidence>
<dbReference type="PANTHER" id="PTHR12801">
    <property type="entry name" value="RNA EXONUCLEASE REXO1 / RECO3 FAMILY MEMBER-RELATED"/>
    <property type="match status" value="1"/>
</dbReference>
<protein>
    <recommendedName>
        <fullName evidence="4">C2H2-type domain-containing protein</fullName>
    </recommendedName>
</protein>
<keyword evidence="6" id="KW-1185">Reference proteome</keyword>
<accession>A0AAP0IKF9</accession>
<dbReference type="AlphaFoldDB" id="A0AAP0IKF9"/>
<keyword evidence="2" id="KW-0378">Hydrolase</keyword>
<evidence type="ECO:0000313" key="5">
    <source>
        <dbReference type="EMBL" id="KAK9117133.1"/>
    </source>
</evidence>
<dbReference type="PROSITE" id="PS00028">
    <property type="entry name" value="ZINC_FINGER_C2H2_1"/>
    <property type="match status" value="1"/>
</dbReference>
<name>A0AAP0IKF9_9MAGN</name>
<dbReference type="InterPro" id="IPR036397">
    <property type="entry name" value="RNaseH_sf"/>
</dbReference>
<dbReference type="PANTHER" id="PTHR12801:SF122">
    <property type="entry name" value="RNA EXONUCLEASE 4"/>
    <property type="match status" value="1"/>
</dbReference>
<keyword evidence="3" id="KW-0863">Zinc-finger</keyword>
<dbReference type="SMART" id="SM00479">
    <property type="entry name" value="EXOIII"/>
    <property type="match status" value="1"/>
</dbReference>
<comment type="caution">
    <text evidence="5">The sequence shown here is derived from an EMBL/GenBank/DDBJ whole genome shotgun (WGS) entry which is preliminary data.</text>
</comment>
<dbReference type="InterPro" id="IPR013087">
    <property type="entry name" value="Znf_C2H2_type"/>
</dbReference>
<proteinExistence type="predicted"/>
<sequence length="392" mass="45124">MIRPINWSFQPCQVMASKDKKWNVVFSGRETAKEKAFASFERSQTARSKFRGGQNLEAMPLPPEWTMSLCNYNYHPTVGLSTKAFPHLRYLLPNGSMTPYKLNKCAACFKQFNRMEHLVDHMRTSFHSVHEPMCGICQKHCRSFESLREHLIGPLPKLECARVFAVRGCSLCLAVVSYRIFNSGTYDELIHFECGRTSTPHVVAVSCKMVGGGSDGSLDLCARVCLIDESERIIFHTFVKPQIPVTNYRYEIVGIRPEYLRDAMPLKQVQRKIQDFLCNGEPVWKTRSSGGNARIFVGHGLDCLGLEYPPHMIRYDIQTGIQDPYEDCVSTMRLYMRMRSQFHAVENYPMASDAPNQNNFASWRQNELERMTPEQMLEISRSDYYCWCLDAK</sequence>
<evidence type="ECO:0000259" key="4">
    <source>
        <dbReference type="PROSITE" id="PS50157"/>
    </source>
</evidence>
<dbReference type="SUPFAM" id="SSF53098">
    <property type="entry name" value="Ribonuclease H-like"/>
    <property type="match status" value="1"/>
</dbReference>
<dbReference type="InterPro" id="IPR013520">
    <property type="entry name" value="Ribonucl_H"/>
</dbReference>
<keyword evidence="1" id="KW-0540">Nuclease</keyword>
<dbReference type="GO" id="GO:0005634">
    <property type="term" value="C:nucleus"/>
    <property type="evidence" value="ECO:0007669"/>
    <property type="project" value="TreeGrafter"/>
</dbReference>
<dbReference type="PROSITE" id="PS50157">
    <property type="entry name" value="ZINC_FINGER_C2H2_2"/>
    <property type="match status" value="1"/>
</dbReference>
<dbReference type="Proteomes" id="UP001417504">
    <property type="component" value="Unassembled WGS sequence"/>
</dbReference>
<dbReference type="EMBL" id="JBBNAE010000006">
    <property type="protein sequence ID" value="KAK9117133.1"/>
    <property type="molecule type" value="Genomic_DNA"/>
</dbReference>
<dbReference type="GO" id="GO:0003676">
    <property type="term" value="F:nucleic acid binding"/>
    <property type="evidence" value="ECO:0007669"/>
    <property type="project" value="InterPro"/>
</dbReference>
<organism evidence="5 6">
    <name type="scientific">Stephania japonica</name>
    <dbReference type="NCBI Taxonomy" id="461633"/>
    <lineage>
        <taxon>Eukaryota</taxon>
        <taxon>Viridiplantae</taxon>
        <taxon>Streptophyta</taxon>
        <taxon>Embryophyta</taxon>
        <taxon>Tracheophyta</taxon>
        <taxon>Spermatophyta</taxon>
        <taxon>Magnoliopsida</taxon>
        <taxon>Ranunculales</taxon>
        <taxon>Menispermaceae</taxon>
        <taxon>Menispermoideae</taxon>
        <taxon>Cissampelideae</taxon>
        <taxon>Stephania</taxon>
    </lineage>
</organism>
<dbReference type="Gene3D" id="3.30.420.10">
    <property type="entry name" value="Ribonuclease H-like superfamily/Ribonuclease H"/>
    <property type="match status" value="1"/>
</dbReference>
<evidence type="ECO:0000256" key="3">
    <source>
        <dbReference type="PROSITE-ProRule" id="PRU00042"/>
    </source>
</evidence>
<feature type="domain" description="C2H2-type" evidence="4">
    <location>
        <begin position="103"/>
        <end position="132"/>
    </location>
</feature>
<reference evidence="5 6" key="1">
    <citation type="submission" date="2024-01" db="EMBL/GenBank/DDBJ databases">
        <title>Genome assemblies of Stephania.</title>
        <authorList>
            <person name="Yang L."/>
        </authorList>
    </citation>
    <scope>NUCLEOTIDE SEQUENCE [LARGE SCALE GENOMIC DNA]</scope>
    <source>
        <strain evidence="5">QJT</strain>
        <tissue evidence="5">Leaf</tissue>
    </source>
</reference>
<dbReference type="InterPro" id="IPR047021">
    <property type="entry name" value="REXO1/3/4-like"/>
</dbReference>
<dbReference type="GO" id="GO:0004527">
    <property type="term" value="F:exonuclease activity"/>
    <property type="evidence" value="ECO:0007669"/>
    <property type="project" value="InterPro"/>
</dbReference>
<gene>
    <name evidence="5" type="ORF">Sjap_016080</name>
</gene>